<accession>A0ABW0GNI7</accession>
<sequence length="100" mass="9881">MPPAHATPPRATDVARLGENVVRFYDNVIVPSVGGADQDLILFAGSAAPSESATTAAASVAATACRAGGPLLRASPVAAVLPRVAPGPVASIPSTSPLVR</sequence>
<dbReference type="EMBL" id="JBHSLD010000009">
    <property type="protein sequence ID" value="MFC5381239.1"/>
    <property type="molecule type" value="Genomic_DNA"/>
</dbReference>
<gene>
    <name evidence="1" type="ORF">ACFPJ6_10585</name>
</gene>
<protein>
    <submittedName>
        <fullName evidence="1">Uncharacterized protein</fullName>
    </submittedName>
</protein>
<evidence type="ECO:0000313" key="2">
    <source>
        <dbReference type="Proteomes" id="UP001596122"/>
    </source>
</evidence>
<reference evidence="2" key="1">
    <citation type="journal article" date="2019" name="Int. J. Syst. Evol. Microbiol.">
        <title>The Global Catalogue of Microorganisms (GCM) 10K type strain sequencing project: providing services to taxonomists for standard genome sequencing and annotation.</title>
        <authorList>
            <consortium name="The Broad Institute Genomics Platform"/>
            <consortium name="The Broad Institute Genome Sequencing Center for Infectious Disease"/>
            <person name="Wu L."/>
            <person name="Ma J."/>
        </authorList>
    </citation>
    <scope>NUCLEOTIDE SEQUENCE [LARGE SCALE GENOMIC DNA]</scope>
    <source>
        <strain evidence="2">CCUG 43114</strain>
    </source>
</reference>
<organism evidence="1 2">
    <name type="scientific">Aquipuribacter nitratireducens</name>
    <dbReference type="NCBI Taxonomy" id="650104"/>
    <lineage>
        <taxon>Bacteria</taxon>
        <taxon>Bacillati</taxon>
        <taxon>Actinomycetota</taxon>
        <taxon>Actinomycetes</taxon>
        <taxon>Micrococcales</taxon>
        <taxon>Intrasporangiaceae</taxon>
        <taxon>Aquipuribacter</taxon>
    </lineage>
</organism>
<name>A0ABW0GNI7_9MICO</name>
<dbReference type="Proteomes" id="UP001596122">
    <property type="component" value="Unassembled WGS sequence"/>
</dbReference>
<evidence type="ECO:0000313" key="1">
    <source>
        <dbReference type="EMBL" id="MFC5381239.1"/>
    </source>
</evidence>
<keyword evidence="2" id="KW-1185">Reference proteome</keyword>
<comment type="caution">
    <text evidence="1">The sequence shown here is derived from an EMBL/GenBank/DDBJ whole genome shotgun (WGS) entry which is preliminary data.</text>
</comment>
<dbReference type="RefSeq" id="WP_340270694.1">
    <property type="nucleotide sequence ID" value="NZ_JBBEOG010000007.1"/>
</dbReference>
<proteinExistence type="predicted"/>